<sequence length="125" mass="14003">MGAVSAPDAHAWLARLKSAWESRDADAAAALFAQDVLYCEDPFGEALRGREAVRAYWRAMLADQQDVRFAGEVLADTPQQRVIHWQVRYRGAGGAVELSGVSAGEPDATGLPRRWREWWHRRALQ</sequence>
<name>A0A841HX96_9DEIO</name>
<reference evidence="2 3" key="1">
    <citation type="submission" date="2020-08" db="EMBL/GenBank/DDBJ databases">
        <title>Genomic Encyclopedia of Type Strains, Phase IV (KMG-IV): sequencing the most valuable type-strain genomes for metagenomic binning, comparative biology and taxonomic classification.</title>
        <authorList>
            <person name="Goeker M."/>
        </authorList>
    </citation>
    <scope>NUCLEOTIDE SEQUENCE [LARGE SCALE GENOMIC DNA]</scope>
    <source>
        <strain evidence="2 3">DSM 21458</strain>
    </source>
</reference>
<evidence type="ECO:0000313" key="2">
    <source>
        <dbReference type="EMBL" id="MBB6096869.1"/>
    </source>
</evidence>
<dbReference type="AlphaFoldDB" id="A0A841HX96"/>
<dbReference type="EMBL" id="JACHHG010000001">
    <property type="protein sequence ID" value="MBB6096869.1"/>
    <property type="molecule type" value="Genomic_DNA"/>
</dbReference>
<dbReference type="InterPro" id="IPR037401">
    <property type="entry name" value="SnoaL-like"/>
</dbReference>
<dbReference type="Gene3D" id="3.10.450.50">
    <property type="match status" value="1"/>
</dbReference>
<evidence type="ECO:0000313" key="3">
    <source>
        <dbReference type="Proteomes" id="UP000569951"/>
    </source>
</evidence>
<protein>
    <submittedName>
        <fullName evidence="2">Nuclear transport factor 2 (NTF2) superfamily protein</fullName>
    </submittedName>
</protein>
<evidence type="ECO:0000259" key="1">
    <source>
        <dbReference type="Pfam" id="PF12680"/>
    </source>
</evidence>
<keyword evidence="3" id="KW-1185">Reference proteome</keyword>
<gene>
    <name evidence="2" type="ORF">HNR42_000281</name>
</gene>
<comment type="caution">
    <text evidence="2">The sequence shown here is derived from an EMBL/GenBank/DDBJ whole genome shotgun (WGS) entry which is preliminary data.</text>
</comment>
<dbReference type="InterPro" id="IPR032710">
    <property type="entry name" value="NTF2-like_dom_sf"/>
</dbReference>
<dbReference type="RefSeq" id="WP_183983727.1">
    <property type="nucleotide sequence ID" value="NZ_JACHHG010000001.1"/>
</dbReference>
<dbReference type="Pfam" id="PF12680">
    <property type="entry name" value="SnoaL_2"/>
    <property type="match status" value="1"/>
</dbReference>
<proteinExistence type="predicted"/>
<organism evidence="2 3">
    <name type="scientific">Deinobacterium chartae</name>
    <dbReference type="NCBI Taxonomy" id="521158"/>
    <lineage>
        <taxon>Bacteria</taxon>
        <taxon>Thermotogati</taxon>
        <taxon>Deinococcota</taxon>
        <taxon>Deinococci</taxon>
        <taxon>Deinococcales</taxon>
        <taxon>Deinococcaceae</taxon>
        <taxon>Deinobacterium</taxon>
    </lineage>
</organism>
<dbReference type="SUPFAM" id="SSF54427">
    <property type="entry name" value="NTF2-like"/>
    <property type="match status" value="1"/>
</dbReference>
<dbReference type="Proteomes" id="UP000569951">
    <property type="component" value="Unassembled WGS sequence"/>
</dbReference>
<feature type="domain" description="SnoaL-like" evidence="1">
    <location>
        <begin position="18"/>
        <end position="102"/>
    </location>
</feature>
<accession>A0A841HX96</accession>